<sequence>MATYIRWRLDRVIEEDAWCYAELDETRWVTRYVERRENNDDATFAAASLAEEMRLRDEEGLPALSAYHSEYGWTPEAAVEYRFREISVEQFEAIWRQARHACEAGLRAHRR</sequence>
<evidence type="ECO:0000313" key="2">
    <source>
        <dbReference type="Proteomes" id="UP000054537"/>
    </source>
</evidence>
<dbReference type="RefSeq" id="WP_043527579.1">
    <property type="nucleotide sequence ID" value="NZ_BOMZ01000092.1"/>
</dbReference>
<keyword evidence="2" id="KW-1185">Reference proteome</keyword>
<dbReference type="Proteomes" id="UP000054537">
    <property type="component" value="Unassembled WGS sequence"/>
</dbReference>
<name>A0A0A6UH47_ACTUT</name>
<gene>
    <name evidence="1" type="ORF">MB27_23155</name>
</gene>
<organism evidence="1 2">
    <name type="scientific">Actinoplanes utahensis</name>
    <dbReference type="NCBI Taxonomy" id="1869"/>
    <lineage>
        <taxon>Bacteria</taxon>
        <taxon>Bacillati</taxon>
        <taxon>Actinomycetota</taxon>
        <taxon>Actinomycetes</taxon>
        <taxon>Micromonosporales</taxon>
        <taxon>Micromonosporaceae</taxon>
        <taxon>Actinoplanes</taxon>
    </lineage>
</organism>
<proteinExistence type="predicted"/>
<protein>
    <submittedName>
        <fullName evidence="1">Uncharacterized protein</fullName>
    </submittedName>
</protein>
<comment type="caution">
    <text evidence="1">The sequence shown here is derived from an EMBL/GenBank/DDBJ whole genome shotgun (WGS) entry which is preliminary data.</text>
</comment>
<evidence type="ECO:0000313" key="1">
    <source>
        <dbReference type="EMBL" id="KHD75345.1"/>
    </source>
</evidence>
<dbReference type="OrthoDB" id="4554814at2"/>
<accession>A0A0A6UH47</accession>
<reference evidence="1 2" key="1">
    <citation type="submission" date="2014-10" db="EMBL/GenBank/DDBJ databases">
        <title>Draft genome sequence of Actinoplanes utahensis NRRL 12052.</title>
        <authorList>
            <person name="Velasco-Bucheli B."/>
            <person name="del Cerro C."/>
            <person name="Hormigo D."/>
            <person name="Garcia J.L."/>
            <person name="Acebal C."/>
            <person name="Arroyo M."/>
            <person name="de la Mata I."/>
        </authorList>
    </citation>
    <scope>NUCLEOTIDE SEQUENCE [LARGE SCALE GENOMIC DNA]</scope>
    <source>
        <strain evidence="1 2">NRRL 12052</strain>
    </source>
</reference>
<dbReference type="EMBL" id="JRTT01000028">
    <property type="protein sequence ID" value="KHD75345.1"/>
    <property type="molecule type" value="Genomic_DNA"/>
</dbReference>
<dbReference type="AlphaFoldDB" id="A0A0A6UH47"/>